<gene>
    <name evidence="2" type="ORF">TAPDE_003011</name>
</gene>
<evidence type="ECO:0000313" key="2">
    <source>
        <dbReference type="EMBL" id="CCG83095.1"/>
    </source>
</evidence>
<feature type="compositionally biased region" description="Basic residues" evidence="1">
    <location>
        <begin position="115"/>
        <end position="124"/>
    </location>
</feature>
<proteinExistence type="predicted"/>
<evidence type="ECO:0000256" key="1">
    <source>
        <dbReference type="SAM" id="MobiDB-lite"/>
    </source>
</evidence>
<feature type="compositionally biased region" description="Basic and acidic residues" evidence="1">
    <location>
        <begin position="211"/>
        <end position="235"/>
    </location>
</feature>
<keyword evidence="3" id="KW-1185">Reference proteome</keyword>
<reference evidence="2 3" key="1">
    <citation type="journal article" date="2013" name="MBio">
        <title>Genome sequencing of the plant pathogen Taphrina deformans, the causal agent of peach leaf curl.</title>
        <authorList>
            <person name="Cisse O.H."/>
            <person name="Almeida J.M.G.C.F."/>
            <person name="Fonseca A."/>
            <person name="Kumar A.A."/>
            <person name="Salojaervi J."/>
            <person name="Overmyer K."/>
            <person name="Hauser P.M."/>
            <person name="Pagni M."/>
        </authorList>
    </citation>
    <scope>NUCLEOTIDE SEQUENCE [LARGE SCALE GENOMIC DNA]</scope>
    <source>
        <strain evidence="3">PYCC 5710 / ATCC 11124 / CBS 356.35 / IMI 108563 / JCM 9778 / NBRC 8474</strain>
    </source>
</reference>
<dbReference type="AlphaFoldDB" id="R4XC09"/>
<feature type="compositionally biased region" description="Low complexity" evidence="1">
    <location>
        <begin position="34"/>
        <end position="51"/>
    </location>
</feature>
<feature type="compositionally biased region" description="Polar residues" evidence="1">
    <location>
        <begin position="12"/>
        <end position="29"/>
    </location>
</feature>
<feature type="compositionally biased region" description="Low complexity" evidence="1">
    <location>
        <begin position="238"/>
        <end position="262"/>
    </location>
</feature>
<feature type="compositionally biased region" description="Acidic residues" evidence="1">
    <location>
        <begin position="277"/>
        <end position="286"/>
    </location>
</feature>
<evidence type="ECO:0000313" key="3">
    <source>
        <dbReference type="Proteomes" id="UP000013776"/>
    </source>
</evidence>
<feature type="compositionally biased region" description="Basic and acidic residues" evidence="1">
    <location>
        <begin position="142"/>
        <end position="199"/>
    </location>
</feature>
<name>R4XC09_TAPDE</name>
<dbReference type="Proteomes" id="UP000013776">
    <property type="component" value="Unassembled WGS sequence"/>
</dbReference>
<feature type="compositionally biased region" description="Basic and acidic residues" evidence="1">
    <location>
        <begin position="263"/>
        <end position="276"/>
    </location>
</feature>
<accession>R4XC09</accession>
<comment type="caution">
    <text evidence="2">The sequence shown here is derived from an EMBL/GenBank/DDBJ whole genome shotgun (WGS) entry which is preliminary data.</text>
</comment>
<sequence length="296" mass="32821">MRPPQSPDRSKYQNGGSKNNWSKPDQSLAPQIPPYQSQNQNQHQHNPYPSHHAPPPPSIPAINQNHGTPSGPVPGANLAPMLGRTSPVTEIKPLASRDDLNAPREQPPTPAPLHHQQHNGRHSRPITPAPSSRDSEPSTLKRPREHDESSVAPEAKKQELSSAKPQHDDRQRGDSDRSSHGTPRRDVEPRPAARSENNHENVAAEQINGRLVKEGENADDRSASRSAREKEDGPAREQQQQQQQAPQQQLPQAQNPQTQPQATKEEASESAERKVELDEDYDDEEEAPKPTVAEKQ</sequence>
<feature type="region of interest" description="Disordered" evidence="1">
    <location>
        <begin position="1"/>
        <end position="296"/>
    </location>
</feature>
<organism evidence="2 3">
    <name type="scientific">Taphrina deformans (strain PYCC 5710 / ATCC 11124 / CBS 356.35 / IMI 108563 / JCM 9778 / NBRC 8474)</name>
    <name type="common">Peach leaf curl fungus</name>
    <name type="synonym">Lalaria deformans</name>
    <dbReference type="NCBI Taxonomy" id="1097556"/>
    <lineage>
        <taxon>Eukaryota</taxon>
        <taxon>Fungi</taxon>
        <taxon>Dikarya</taxon>
        <taxon>Ascomycota</taxon>
        <taxon>Taphrinomycotina</taxon>
        <taxon>Taphrinomycetes</taxon>
        <taxon>Taphrinales</taxon>
        <taxon>Taphrinaceae</taxon>
        <taxon>Taphrina</taxon>
    </lineage>
</organism>
<dbReference type="EMBL" id="CAHR02000122">
    <property type="protein sequence ID" value="CCG83095.1"/>
    <property type="molecule type" value="Genomic_DNA"/>
</dbReference>
<protein>
    <submittedName>
        <fullName evidence="2">Uncharacterized protein</fullName>
    </submittedName>
</protein>
<dbReference type="VEuPathDB" id="FungiDB:TAPDE_003011"/>